<evidence type="ECO:0000313" key="1">
    <source>
        <dbReference type="EMBL" id="HHS52509.1"/>
    </source>
</evidence>
<dbReference type="InterPro" id="IPR023614">
    <property type="entry name" value="Porin_dom_sf"/>
</dbReference>
<dbReference type="AlphaFoldDB" id="A0A7C6AA55"/>
<evidence type="ECO:0008006" key="2">
    <source>
        <dbReference type="Google" id="ProtNLM"/>
    </source>
</evidence>
<accession>A0A7C6AA55</accession>
<organism evidence="1">
    <name type="scientific">candidate division WOR-3 bacterium</name>
    <dbReference type="NCBI Taxonomy" id="2052148"/>
    <lineage>
        <taxon>Bacteria</taxon>
        <taxon>Bacteria division WOR-3</taxon>
    </lineage>
</organism>
<dbReference type="Gene3D" id="2.40.160.10">
    <property type="entry name" value="Porin"/>
    <property type="match status" value="1"/>
</dbReference>
<sequence>MGKKAIGFPIFLVFSLNIIGAAETKLSMELWNRYTLERKDDKTEKNAFSVERGYFRLDPTFTDNIKGRFTLDFFSSDKYSDGAGLKLKYAYVEFNNVIPIPESRLSCGIDKNYFGTVYDWEYVTIEKALEDKEKVAASADYGVFFTGFIPQGFGEYAISLINGEGYSKAGSKVNINPSPVINLRLIPLPGITIGGSLLYEKAGFIDTIKTEYDKRMLYAGVARFAFGPLDAWFEYLSQQLGVTTRGEYKETMSQGLMIMPVLRLVKPLDFVLRYDQWDPNTSKEKDAYSTLIGGFNWNILHDSQGLPTLFIQTNWQRKMYEDSEKSAVDLIMVQLRWKFGNTLQ</sequence>
<gene>
    <name evidence="1" type="ORF">ENW73_06560</name>
</gene>
<name>A0A7C6AA55_UNCW3</name>
<dbReference type="EMBL" id="DTLI01000155">
    <property type="protein sequence ID" value="HHS52509.1"/>
    <property type="molecule type" value="Genomic_DNA"/>
</dbReference>
<proteinExistence type="predicted"/>
<comment type="caution">
    <text evidence="1">The sequence shown here is derived from an EMBL/GenBank/DDBJ whole genome shotgun (WGS) entry which is preliminary data.</text>
</comment>
<protein>
    <recommendedName>
        <fullName evidence="2">Porin</fullName>
    </recommendedName>
</protein>
<reference evidence="1" key="1">
    <citation type="journal article" date="2020" name="mSystems">
        <title>Genome- and Community-Level Interaction Insights into Carbon Utilization and Element Cycling Functions of Hydrothermarchaeota in Hydrothermal Sediment.</title>
        <authorList>
            <person name="Zhou Z."/>
            <person name="Liu Y."/>
            <person name="Xu W."/>
            <person name="Pan J."/>
            <person name="Luo Z.H."/>
            <person name="Li M."/>
        </authorList>
    </citation>
    <scope>NUCLEOTIDE SEQUENCE [LARGE SCALE GENOMIC DNA]</scope>
    <source>
        <strain evidence="1">SpSt-876</strain>
    </source>
</reference>